<accession>A0AAN9IHV0</accession>
<dbReference type="AlphaFoldDB" id="A0AAN9IHV0"/>
<protein>
    <submittedName>
        <fullName evidence="2">Uncharacterized protein</fullName>
    </submittedName>
</protein>
<organism evidence="2 3">
    <name type="scientific">Crotalaria pallida</name>
    <name type="common">Smooth rattlebox</name>
    <name type="synonym">Crotalaria striata</name>
    <dbReference type="NCBI Taxonomy" id="3830"/>
    <lineage>
        <taxon>Eukaryota</taxon>
        <taxon>Viridiplantae</taxon>
        <taxon>Streptophyta</taxon>
        <taxon>Embryophyta</taxon>
        <taxon>Tracheophyta</taxon>
        <taxon>Spermatophyta</taxon>
        <taxon>Magnoliopsida</taxon>
        <taxon>eudicotyledons</taxon>
        <taxon>Gunneridae</taxon>
        <taxon>Pentapetalae</taxon>
        <taxon>rosids</taxon>
        <taxon>fabids</taxon>
        <taxon>Fabales</taxon>
        <taxon>Fabaceae</taxon>
        <taxon>Papilionoideae</taxon>
        <taxon>50 kb inversion clade</taxon>
        <taxon>genistoids sensu lato</taxon>
        <taxon>core genistoids</taxon>
        <taxon>Crotalarieae</taxon>
        <taxon>Crotalaria</taxon>
    </lineage>
</organism>
<dbReference type="PANTHER" id="PTHR37708">
    <property type="entry name" value="HOMEOBOX HOX-B3-LIKE PROTEIN"/>
    <property type="match status" value="1"/>
</dbReference>
<feature type="compositionally biased region" description="Basic and acidic residues" evidence="1">
    <location>
        <begin position="64"/>
        <end position="74"/>
    </location>
</feature>
<dbReference type="Proteomes" id="UP001372338">
    <property type="component" value="Unassembled WGS sequence"/>
</dbReference>
<evidence type="ECO:0000313" key="3">
    <source>
        <dbReference type="Proteomes" id="UP001372338"/>
    </source>
</evidence>
<feature type="compositionally biased region" description="Low complexity" evidence="1">
    <location>
        <begin position="94"/>
        <end position="104"/>
    </location>
</feature>
<feature type="region of interest" description="Disordered" evidence="1">
    <location>
        <begin position="64"/>
        <end position="104"/>
    </location>
</feature>
<dbReference type="EMBL" id="JAYWIO010000003">
    <property type="protein sequence ID" value="KAK7272966.1"/>
    <property type="molecule type" value="Genomic_DNA"/>
</dbReference>
<gene>
    <name evidence="2" type="ORF">RIF29_14011</name>
</gene>
<name>A0AAN9IHV0_CROPI</name>
<proteinExistence type="predicted"/>
<sequence>MMAVAADTNVYLFQRHQNNSLDSLLLPMSHIFIMDMERGPRYKAYSELREKKLLMKYLRPEDQQHAEGEYRNVDTKLPTPPRKQVKFQGGGLASGIKGSSSSSSSCSVVAQSVPDFTAVLRKENRKPVVNMLPSVMELTPPSIKKGSGGAGGVLCSSRGSVSASGAGDKRRVLMARKSYASIDELRSFSKATASAINGESRGGRSGRVVGRSGFGYRQF</sequence>
<comment type="caution">
    <text evidence="2">The sequence shown here is derived from an EMBL/GenBank/DDBJ whole genome shotgun (WGS) entry which is preliminary data.</text>
</comment>
<evidence type="ECO:0000313" key="2">
    <source>
        <dbReference type="EMBL" id="KAK7272966.1"/>
    </source>
</evidence>
<dbReference type="PANTHER" id="PTHR37708:SF2">
    <property type="entry name" value="HOMEOBOX HOX-B3-LIKE PROTEIN"/>
    <property type="match status" value="1"/>
</dbReference>
<keyword evidence="3" id="KW-1185">Reference proteome</keyword>
<reference evidence="2 3" key="1">
    <citation type="submission" date="2024-01" db="EMBL/GenBank/DDBJ databases">
        <title>The genomes of 5 underutilized Papilionoideae crops provide insights into root nodulation and disease resistanc.</title>
        <authorList>
            <person name="Yuan L."/>
        </authorList>
    </citation>
    <scope>NUCLEOTIDE SEQUENCE [LARGE SCALE GENOMIC DNA]</scope>
    <source>
        <strain evidence="2">ZHUSHIDOU_FW_LH</strain>
        <tissue evidence="2">Leaf</tissue>
    </source>
</reference>
<evidence type="ECO:0000256" key="1">
    <source>
        <dbReference type="SAM" id="MobiDB-lite"/>
    </source>
</evidence>